<feature type="transmembrane region" description="Helical" evidence="1">
    <location>
        <begin position="32"/>
        <end position="55"/>
    </location>
</feature>
<dbReference type="GO" id="GO:0005886">
    <property type="term" value="C:plasma membrane"/>
    <property type="evidence" value="ECO:0007669"/>
    <property type="project" value="TreeGrafter"/>
</dbReference>
<dbReference type="STRING" id="1121267.CCUN_1642"/>
<evidence type="ECO:0000313" key="2">
    <source>
        <dbReference type="EMBL" id="ARJ57221.1"/>
    </source>
</evidence>
<dbReference type="EMBL" id="CP020867">
    <property type="protein sequence ID" value="ARJ57221.1"/>
    <property type="molecule type" value="Genomic_DNA"/>
</dbReference>
<keyword evidence="1" id="KW-0812">Transmembrane</keyword>
<keyword evidence="1" id="KW-0472">Membrane</keyword>
<proteinExistence type="predicted"/>
<dbReference type="SUPFAM" id="SSF103473">
    <property type="entry name" value="MFS general substrate transporter"/>
    <property type="match status" value="1"/>
</dbReference>
<organism evidence="2 3">
    <name type="scientific">Campylobacter cuniculorum DSM 23162 = LMG 24588</name>
    <dbReference type="NCBI Taxonomy" id="1121267"/>
    <lineage>
        <taxon>Bacteria</taxon>
        <taxon>Pseudomonadati</taxon>
        <taxon>Campylobacterota</taxon>
        <taxon>Epsilonproteobacteria</taxon>
        <taxon>Campylobacterales</taxon>
        <taxon>Campylobacteraceae</taxon>
        <taxon>Campylobacter</taxon>
    </lineage>
</organism>
<dbReference type="Proteomes" id="UP000192902">
    <property type="component" value="Chromosome"/>
</dbReference>
<keyword evidence="1" id="KW-1133">Transmembrane helix</keyword>
<dbReference type="RefSeq" id="WP_084483679.1">
    <property type="nucleotide sequence ID" value="NZ_CP020867.1"/>
</dbReference>
<dbReference type="InterPro" id="IPR052959">
    <property type="entry name" value="Inner_membrane_assoc"/>
</dbReference>
<protein>
    <submittedName>
        <fullName evidence="2">Hypothetical membrane protein (DUF485 domain)</fullName>
    </submittedName>
</protein>
<evidence type="ECO:0000313" key="3">
    <source>
        <dbReference type="Proteomes" id="UP000192902"/>
    </source>
</evidence>
<evidence type="ECO:0000256" key="1">
    <source>
        <dbReference type="SAM" id="Phobius"/>
    </source>
</evidence>
<name>A0A1W6BYP4_9BACT</name>
<accession>A0A1W6BYP4</accession>
<sequence>MLCKESYCEPKNEEQRKIYEEFEAFMRFKINFSLFLTIIILGCYFSFLILVGFFPDFLSTDIGDSPVTLGIVFGICSILLGVLGTGIYTFVANFFLDSKEKELISKMRKAGIIIEEG</sequence>
<feature type="transmembrane region" description="Helical" evidence="1">
    <location>
        <begin position="67"/>
        <end position="96"/>
    </location>
</feature>
<dbReference type="OrthoDB" id="5360525at2"/>
<dbReference type="PANTHER" id="PTHR38598:SF1">
    <property type="entry name" value="INNER MEMBRANE PROTEIN YJCH"/>
    <property type="match status" value="1"/>
</dbReference>
<reference evidence="2 3" key="1">
    <citation type="submission" date="2017-04" db="EMBL/GenBank/DDBJ databases">
        <title>Complete genome sequence of the Campylobacter cuniculorum type strain LMG24588.</title>
        <authorList>
            <person name="Miller W.G."/>
            <person name="Yee E."/>
            <person name="Revez J."/>
            <person name="Bono J.L."/>
            <person name="Rossi M."/>
        </authorList>
    </citation>
    <scope>NUCLEOTIDE SEQUENCE [LARGE SCALE GENOMIC DNA]</scope>
    <source>
        <strain evidence="2 3">LMG 24588</strain>
    </source>
</reference>
<dbReference type="InterPro" id="IPR007436">
    <property type="entry name" value="DUF485"/>
</dbReference>
<dbReference type="KEGG" id="ccun:CCUN_1642"/>
<gene>
    <name evidence="2" type="ORF">CCUN_1642</name>
</gene>
<dbReference type="PANTHER" id="PTHR38598">
    <property type="entry name" value="INNER MEMBRANE PROTEIN YJCH"/>
    <property type="match status" value="1"/>
</dbReference>
<dbReference type="InterPro" id="IPR036259">
    <property type="entry name" value="MFS_trans_sf"/>
</dbReference>
<dbReference type="Pfam" id="PF04341">
    <property type="entry name" value="DUF485"/>
    <property type="match status" value="1"/>
</dbReference>
<dbReference type="AlphaFoldDB" id="A0A1W6BYP4"/>
<dbReference type="eggNOG" id="COG3162">
    <property type="taxonomic scope" value="Bacteria"/>
</dbReference>